<keyword evidence="9 19" id="KW-0694">RNA-binding</keyword>
<evidence type="ECO:0000256" key="14">
    <source>
        <dbReference type="ARBA" id="ARBA00023163"/>
    </source>
</evidence>
<feature type="domain" description="K Homology" evidence="21">
    <location>
        <begin position="125"/>
        <end position="223"/>
    </location>
</feature>
<dbReference type="PANTHER" id="PTHR11208:SF30">
    <property type="entry name" value="KH DOMAIN-CONTAINING, RNA-BINDING, SIGNAL TRANSDUCTION-ASSOCIATED PROTEIN 1"/>
    <property type="match status" value="1"/>
</dbReference>
<sequence>MQRRGDPAGRLSRGQGPGGRAPPPRRPPRGRGARGAASGAQQLPGGAAAGGASGAGGGSATMAGGKMEPENKYLPELMAEKDSLDPSFTHAMQLLTAEIEKIQKGETTKKDEEENYLDLFSHKNMKLKERVLIPVKQYPKFNFVGKILGPQGNTIKRLQEETGAKISVLGKGSMRDKAKEEELRKGGDPKYAHLNMDLHVFIEVFGPPCEAYALMAHAMEEVKKFLVPDMMDDICQEQFLELSYLNGVPEPNRGRGVPGRGRGAAPPPPPPVPRGRGVGPPPPPPPRGALVRGAPVRGAMARGATLARGVPPPPAVRGTPAPRARAAGIQRIPLPPPPVPESYEEYGYDDTYVEQSYEGYEGYYSQGQGDTEYYDYGHGEAQETYEAYGMFGDSGRGKGLGIVCGQFSNVQLKKNLRRTSS</sequence>
<feature type="compositionally biased region" description="Gly residues" evidence="20">
    <location>
        <begin position="47"/>
        <end position="59"/>
    </location>
</feature>
<evidence type="ECO:0000256" key="20">
    <source>
        <dbReference type="SAM" id="MobiDB-lite"/>
    </source>
</evidence>
<dbReference type="GO" id="GO:0008143">
    <property type="term" value="F:poly(A) binding"/>
    <property type="evidence" value="ECO:0007669"/>
    <property type="project" value="TreeGrafter"/>
</dbReference>
<dbReference type="GO" id="GO:0017124">
    <property type="term" value="F:SH3 domain binding"/>
    <property type="evidence" value="ECO:0007669"/>
    <property type="project" value="UniProtKB-KW"/>
</dbReference>
<keyword evidence="13" id="KW-0472">Membrane</keyword>
<keyword evidence="11" id="KW-0805">Transcription regulation</keyword>
<feature type="region of interest" description="Disordered" evidence="20">
    <location>
        <begin position="246"/>
        <end position="292"/>
    </location>
</feature>
<keyword evidence="14" id="KW-0804">Transcription</keyword>
<keyword evidence="12" id="KW-0729">SH3-binding</keyword>
<evidence type="ECO:0000256" key="5">
    <source>
        <dbReference type="ARBA" id="ARBA00022481"/>
    </source>
</evidence>
<evidence type="ECO:0000256" key="16">
    <source>
        <dbReference type="ARBA" id="ARBA00023306"/>
    </source>
</evidence>
<evidence type="ECO:0000256" key="18">
    <source>
        <dbReference type="ARBA" id="ARBA00078343"/>
    </source>
</evidence>
<dbReference type="Ensembl" id="ENSCRFT00000014011.1">
    <property type="protein sequence ID" value="ENSCRFP00000013538.1"/>
    <property type="gene ID" value="ENSCRFG00000010484.1"/>
</dbReference>
<dbReference type="InterPro" id="IPR032571">
    <property type="entry name" value="Qua1_dom"/>
</dbReference>
<protein>
    <recommendedName>
        <fullName evidence="17">KH domain-containing, RNA-binding, signal transduction-associated protein 1</fullName>
    </recommendedName>
    <alternativeName>
        <fullName evidence="18">Src-associated in mitosis 68 kDa protein</fullName>
    </alternativeName>
</protein>
<dbReference type="InterPro" id="IPR045071">
    <property type="entry name" value="BBP-like"/>
</dbReference>
<keyword evidence="7" id="KW-0597">Phosphoprotein</keyword>
<feature type="compositionally biased region" description="Pro residues" evidence="20">
    <location>
        <begin position="265"/>
        <end position="287"/>
    </location>
</feature>
<keyword evidence="15" id="KW-0539">Nucleus</keyword>
<reference evidence="22" key="2">
    <citation type="submission" date="2025-09" db="UniProtKB">
        <authorList>
            <consortium name="Ensembl"/>
        </authorList>
    </citation>
    <scope>IDENTIFICATION</scope>
</reference>
<dbReference type="SMART" id="SM00322">
    <property type="entry name" value="KH"/>
    <property type="match status" value="1"/>
</dbReference>
<evidence type="ECO:0000256" key="17">
    <source>
        <dbReference type="ARBA" id="ARBA00070445"/>
    </source>
</evidence>
<evidence type="ECO:0000256" key="15">
    <source>
        <dbReference type="ARBA" id="ARBA00023242"/>
    </source>
</evidence>
<reference evidence="22" key="1">
    <citation type="submission" date="2025-08" db="UniProtKB">
        <authorList>
            <consortium name="Ensembl"/>
        </authorList>
    </citation>
    <scope>IDENTIFICATION</scope>
</reference>
<proteinExistence type="inferred from homology"/>
<dbReference type="Gene3D" id="3.30.1370.10">
    <property type="entry name" value="K Homology domain, type 1"/>
    <property type="match status" value="1"/>
</dbReference>
<evidence type="ECO:0000256" key="4">
    <source>
        <dbReference type="ARBA" id="ARBA00010174"/>
    </source>
</evidence>
<evidence type="ECO:0000256" key="8">
    <source>
        <dbReference type="ARBA" id="ARBA00022664"/>
    </source>
</evidence>
<dbReference type="GO" id="GO:0006397">
    <property type="term" value="P:mRNA processing"/>
    <property type="evidence" value="ECO:0007669"/>
    <property type="project" value="UniProtKB-KW"/>
</dbReference>
<dbReference type="PROSITE" id="PS50084">
    <property type="entry name" value="KH_TYPE_1"/>
    <property type="match status" value="1"/>
</dbReference>
<evidence type="ECO:0000256" key="1">
    <source>
        <dbReference type="ARBA" id="ARBA00004123"/>
    </source>
</evidence>
<keyword evidence="6" id="KW-0963">Cytoplasm</keyword>
<dbReference type="PANTHER" id="PTHR11208">
    <property type="entry name" value="RNA-BINDING PROTEIN RELATED"/>
    <property type="match status" value="1"/>
</dbReference>
<dbReference type="AlphaFoldDB" id="A0A8C3R1C0"/>
<evidence type="ECO:0000313" key="23">
    <source>
        <dbReference type="Proteomes" id="UP000694396"/>
    </source>
</evidence>
<keyword evidence="5" id="KW-0488">Methylation</keyword>
<name>A0A8C3R1C0_9PASS</name>
<dbReference type="GO" id="GO:0003729">
    <property type="term" value="F:mRNA binding"/>
    <property type="evidence" value="ECO:0007669"/>
    <property type="project" value="TreeGrafter"/>
</dbReference>
<dbReference type="GO" id="GO:0005634">
    <property type="term" value="C:nucleus"/>
    <property type="evidence" value="ECO:0007669"/>
    <property type="project" value="UniProtKB-SubCell"/>
</dbReference>
<keyword evidence="16" id="KW-0131">Cell cycle</keyword>
<dbReference type="InterPro" id="IPR055256">
    <property type="entry name" value="KH_1_KHDC4/BBP-like"/>
</dbReference>
<feature type="region of interest" description="Disordered" evidence="20">
    <location>
        <begin position="1"/>
        <end position="67"/>
    </location>
</feature>
<evidence type="ECO:0000256" key="11">
    <source>
        <dbReference type="ARBA" id="ARBA00023015"/>
    </source>
</evidence>
<evidence type="ECO:0000256" key="12">
    <source>
        <dbReference type="ARBA" id="ARBA00023036"/>
    </source>
</evidence>
<dbReference type="InterPro" id="IPR004087">
    <property type="entry name" value="KH_dom"/>
</dbReference>
<evidence type="ECO:0000256" key="3">
    <source>
        <dbReference type="ARBA" id="ARBA00004496"/>
    </source>
</evidence>
<dbReference type="FunFam" id="3.30.1370.10:FF:000036">
    <property type="entry name" value="KH RNA binding domain containing, signal transduction associated 1"/>
    <property type="match status" value="1"/>
</dbReference>
<evidence type="ECO:0000256" key="7">
    <source>
        <dbReference type="ARBA" id="ARBA00022553"/>
    </source>
</evidence>
<dbReference type="CDD" id="cd22468">
    <property type="entry name" value="KH-I_KHDRBS1"/>
    <property type="match status" value="1"/>
</dbReference>
<feature type="compositionally biased region" description="Low complexity" evidence="20">
    <location>
        <begin position="34"/>
        <end position="46"/>
    </location>
</feature>
<dbReference type="GO" id="GO:0000381">
    <property type="term" value="P:regulation of alternative mRNA splicing, via spliceosome"/>
    <property type="evidence" value="ECO:0007669"/>
    <property type="project" value="TreeGrafter"/>
</dbReference>
<dbReference type="Pfam" id="PF16274">
    <property type="entry name" value="Qua1"/>
    <property type="match status" value="1"/>
</dbReference>
<organism evidence="22 23">
    <name type="scientific">Cyanoderma ruficeps</name>
    <name type="common">rufous-capped babbler</name>
    <dbReference type="NCBI Taxonomy" id="181631"/>
    <lineage>
        <taxon>Eukaryota</taxon>
        <taxon>Metazoa</taxon>
        <taxon>Chordata</taxon>
        <taxon>Craniata</taxon>
        <taxon>Vertebrata</taxon>
        <taxon>Euteleostomi</taxon>
        <taxon>Archelosauria</taxon>
        <taxon>Archosauria</taxon>
        <taxon>Dinosauria</taxon>
        <taxon>Saurischia</taxon>
        <taxon>Theropoda</taxon>
        <taxon>Coelurosauria</taxon>
        <taxon>Aves</taxon>
        <taxon>Neognathae</taxon>
        <taxon>Neoaves</taxon>
        <taxon>Telluraves</taxon>
        <taxon>Australaves</taxon>
        <taxon>Passeriformes</taxon>
        <taxon>Sylvioidea</taxon>
        <taxon>Timaliidae</taxon>
        <taxon>Cyanoderma</taxon>
    </lineage>
</organism>
<evidence type="ECO:0000256" key="19">
    <source>
        <dbReference type="PROSITE-ProRule" id="PRU00117"/>
    </source>
</evidence>
<evidence type="ECO:0000313" key="22">
    <source>
        <dbReference type="Ensembl" id="ENSCRFP00000013538.1"/>
    </source>
</evidence>
<keyword evidence="8" id="KW-0507">mRNA processing</keyword>
<comment type="subcellular location">
    <subcellularLocation>
        <location evidence="3">Cytoplasm</location>
    </subcellularLocation>
    <subcellularLocation>
        <location evidence="2">Membrane</location>
    </subcellularLocation>
    <subcellularLocation>
        <location evidence="1">Nucleus</location>
    </subcellularLocation>
</comment>
<dbReference type="GO" id="GO:0005737">
    <property type="term" value="C:cytoplasm"/>
    <property type="evidence" value="ECO:0007669"/>
    <property type="project" value="UniProtKB-SubCell"/>
</dbReference>
<dbReference type="Pfam" id="PF22675">
    <property type="entry name" value="KH-I_KHDC4-BBP"/>
    <property type="match status" value="1"/>
</dbReference>
<dbReference type="SUPFAM" id="SSF54791">
    <property type="entry name" value="Eukaryotic type KH-domain (KH-domain type I)"/>
    <property type="match status" value="1"/>
</dbReference>
<keyword evidence="10" id="KW-0007">Acetylation</keyword>
<evidence type="ECO:0000256" key="10">
    <source>
        <dbReference type="ARBA" id="ARBA00022990"/>
    </source>
</evidence>
<evidence type="ECO:0000256" key="9">
    <source>
        <dbReference type="ARBA" id="ARBA00022884"/>
    </source>
</evidence>
<comment type="similarity">
    <text evidence="4">Belongs to the KHDRBS family.</text>
</comment>
<dbReference type="GO" id="GO:0016020">
    <property type="term" value="C:membrane"/>
    <property type="evidence" value="ECO:0007669"/>
    <property type="project" value="UniProtKB-SubCell"/>
</dbReference>
<keyword evidence="23" id="KW-1185">Reference proteome</keyword>
<dbReference type="Proteomes" id="UP000694396">
    <property type="component" value="Unplaced"/>
</dbReference>
<evidence type="ECO:0000256" key="6">
    <source>
        <dbReference type="ARBA" id="ARBA00022490"/>
    </source>
</evidence>
<evidence type="ECO:0000256" key="13">
    <source>
        <dbReference type="ARBA" id="ARBA00023136"/>
    </source>
</evidence>
<dbReference type="Pfam" id="PF16568">
    <property type="entry name" value="Sam68-YY"/>
    <property type="match status" value="1"/>
</dbReference>
<dbReference type="InterPro" id="IPR032335">
    <property type="entry name" value="Sam68-YY"/>
</dbReference>
<accession>A0A8C3R1C0</accession>
<dbReference type="InterPro" id="IPR036612">
    <property type="entry name" value="KH_dom_type_1_sf"/>
</dbReference>
<evidence type="ECO:0000259" key="21">
    <source>
        <dbReference type="SMART" id="SM00322"/>
    </source>
</evidence>
<evidence type="ECO:0000256" key="2">
    <source>
        <dbReference type="ARBA" id="ARBA00004370"/>
    </source>
</evidence>